<evidence type="ECO:0000259" key="11">
    <source>
        <dbReference type="PROSITE" id="PS50262"/>
    </source>
</evidence>
<dbReference type="InterPro" id="IPR000276">
    <property type="entry name" value="GPCR_Rhodpsn"/>
</dbReference>
<dbReference type="CDD" id="cd15048">
    <property type="entry name" value="7tmA_Histamine_H3R_H4R"/>
    <property type="match status" value="1"/>
</dbReference>
<dbReference type="PANTHER" id="PTHR24247">
    <property type="entry name" value="5-HYDROXYTRYPTAMINE RECEPTOR"/>
    <property type="match status" value="1"/>
</dbReference>
<evidence type="ECO:0000256" key="6">
    <source>
        <dbReference type="ARBA" id="ARBA00023040"/>
    </source>
</evidence>
<keyword evidence="3" id="KW-0597">Phosphoprotein</keyword>
<dbReference type="InParanoid" id="A0A6I8SAE7"/>
<feature type="transmembrane region" description="Helical" evidence="10">
    <location>
        <begin position="35"/>
        <end position="61"/>
    </location>
</feature>
<dbReference type="PANTHER" id="PTHR24247:SF254">
    <property type="entry name" value="HISTAMINE H3 RECEPTOR"/>
    <property type="match status" value="1"/>
</dbReference>
<dbReference type="AlphaFoldDB" id="A0A6I8SAE7"/>
<evidence type="ECO:0000313" key="12">
    <source>
        <dbReference type="Ensembl" id="ENSXETP00000089588"/>
    </source>
</evidence>
<feature type="transmembrane region" description="Helical" evidence="10">
    <location>
        <begin position="340"/>
        <end position="363"/>
    </location>
</feature>
<sequence>VLRAPLLYRLGNASGINLTLDTAGSTTQFSDAVNILIIALISLLILLTVGGNTLVILAFFVEKRLRNQKMTTDFIICSDTLPGTFAIPLYVPYMLTGKWLLGKFLCKLWLIVDYTMSFNVALISWDRFLSVTQAVLYRSQQNRPCQTVIKMAAVWILSFLLYGPAIIFWDFVPSTEEIPENICVAGFYYTWYYLLTASAFGFLLPLISISFFNLSIYCNIKKRSRRKIQNSISLPPQKSRKKAKLCTIATNITLQSPQIEIQKKSFRRRIKISCNQCFGIKSSSHNNKRSENNQVSDLSRDKKVAKSLSVLVCIFAICWAPYSFLMSIRAACHGYCIHIYWYDITFWLLWTNSAINPIIYPLCHKGFRKAFLNIVIHVCTKKYGAGSLQQCEGYSDITEISLPFL</sequence>
<keyword evidence="4 10" id="KW-0812">Transmembrane</keyword>
<evidence type="ECO:0000256" key="9">
    <source>
        <dbReference type="ARBA" id="ARBA00023224"/>
    </source>
</evidence>
<dbReference type="InterPro" id="IPR017452">
    <property type="entry name" value="GPCR_Rhodpsn_7TM"/>
</dbReference>
<keyword evidence="2" id="KW-1003">Cell membrane</keyword>
<name>A0A6I8SAE7_XENTR</name>
<dbReference type="Bgee" id="ENSXETG00000038210">
    <property type="expression patterns" value="Expressed in egg cell and 1 other cell type or tissue"/>
</dbReference>
<dbReference type="PRINTS" id="PR01471">
    <property type="entry name" value="HISTAMINEH3R"/>
</dbReference>
<protein>
    <recommendedName>
        <fullName evidence="11">G-protein coupled receptors family 1 profile domain-containing protein</fullName>
    </recommendedName>
</protein>
<dbReference type="GeneTree" id="ENSGT00940000163206"/>
<proteinExistence type="predicted"/>
<feature type="transmembrane region" description="Helical" evidence="10">
    <location>
        <begin position="73"/>
        <end position="95"/>
    </location>
</feature>
<dbReference type="Ensembl" id="ENSXETT00000075757">
    <property type="protein sequence ID" value="ENSXETP00000089588"/>
    <property type="gene ID" value="ENSXETG00000038210"/>
</dbReference>
<comment type="subcellular location">
    <subcellularLocation>
        <location evidence="1">Cell membrane</location>
        <topology evidence="1">Multi-pass membrane protein</topology>
    </subcellularLocation>
</comment>
<dbReference type="Gene3D" id="1.20.1070.10">
    <property type="entry name" value="Rhodopsin 7-helix transmembrane proteins"/>
    <property type="match status" value="1"/>
</dbReference>
<reference evidence="12" key="2">
    <citation type="submission" date="2020-05" db="UniProtKB">
        <authorList>
            <consortium name="Ensembl"/>
        </authorList>
    </citation>
    <scope>IDENTIFICATION</scope>
</reference>
<keyword evidence="7 10" id="KW-0472">Membrane</keyword>
<evidence type="ECO:0000256" key="1">
    <source>
        <dbReference type="ARBA" id="ARBA00004651"/>
    </source>
</evidence>
<evidence type="ECO:0000256" key="4">
    <source>
        <dbReference type="ARBA" id="ARBA00022692"/>
    </source>
</evidence>
<feature type="transmembrane region" description="Helical" evidence="10">
    <location>
        <begin position="191"/>
        <end position="217"/>
    </location>
</feature>
<keyword evidence="6" id="KW-0297">G-protein coupled receptor</keyword>
<reference evidence="12" key="1">
    <citation type="journal article" date="2010" name="Science">
        <title>The genome of the Western clawed frog Xenopus tropicalis.</title>
        <authorList>
            <person name="Hellsten U."/>
            <person name="Harland R.M."/>
            <person name="Gilchrist M.J."/>
            <person name="Hendrix D."/>
            <person name="Jurka J."/>
            <person name="Kapitonov V."/>
            <person name="Ovcharenko I."/>
            <person name="Putnam N.H."/>
            <person name="Shu S."/>
            <person name="Taher L."/>
            <person name="Blitz I.L."/>
            <person name="Blumberg B."/>
            <person name="Dichmann D.S."/>
            <person name="Dubchak I."/>
            <person name="Amaya E."/>
            <person name="Detter J.C."/>
            <person name="Fletcher R."/>
            <person name="Gerhard D.S."/>
            <person name="Goodstein D."/>
            <person name="Graves T."/>
            <person name="Grigoriev I.V."/>
            <person name="Grimwood J."/>
            <person name="Kawashima T."/>
            <person name="Lindquist E."/>
            <person name="Lucas S.M."/>
            <person name="Mead P.E."/>
            <person name="Mitros T."/>
            <person name="Ogino H."/>
            <person name="Ohta Y."/>
            <person name="Poliakov A.V."/>
            <person name="Pollet N."/>
            <person name="Robert J."/>
            <person name="Salamov A."/>
            <person name="Sater A.K."/>
            <person name="Schmutz J."/>
            <person name="Terry A."/>
            <person name="Vize P.D."/>
            <person name="Warren W.C."/>
            <person name="Wells D."/>
            <person name="Wills A."/>
            <person name="Wilson R.K."/>
            <person name="Zimmerman L.B."/>
            <person name="Zorn A.M."/>
            <person name="Grainger R."/>
            <person name="Grammer T."/>
            <person name="Khokha M.K."/>
            <person name="Richardson P.M."/>
            <person name="Rokhsar D.S."/>
        </authorList>
    </citation>
    <scope>NUCLEOTIDE SEQUENCE [LARGE SCALE GENOMIC DNA]</scope>
    <source>
        <strain evidence="12">Nigerian</strain>
    </source>
</reference>
<evidence type="ECO:0000256" key="2">
    <source>
        <dbReference type="ARBA" id="ARBA00022475"/>
    </source>
</evidence>
<evidence type="ECO:0000256" key="10">
    <source>
        <dbReference type="SAM" id="Phobius"/>
    </source>
</evidence>
<feature type="transmembrane region" description="Helical" evidence="10">
    <location>
        <begin position="148"/>
        <end position="171"/>
    </location>
</feature>
<keyword evidence="8" id="KW-0675">Receptor</keyword>
<keyword evidence="9" id="KW-0807">Transducer</keyword>
<evidence type="ECO:0000256" key="3">
    <source>
        <dbReference type="ARBA" id="ARBA00022553"/>
    </source>
</evidence>
<feature type="domain" description="G-protein coupled receptors family 1 profile" evidence="11">
    <location>
        <begin position="51"/>
        <end position="360"/>
    </location>
</feature>
<dbReference type="PROSITE" id="PS50262">
    <property type="entry name" value="G_PROTEIN_RECEP_F1_2"/>
    <property type="match status" value="1"/>
</dbReference>
<accession>A0A6I8SAE7</accession>
<evidence type="ECO:0000256" key="8">
    <source>
        <dbReference type="ARBA" id="ARBA00023170"/>
    </source>
</evidence>
<organism evidence="12">
    <name type="scientific">Xenopus tropicalis</name>
    <name type="common">Western clawed frog</name>
    <name type="synonym">Silurana tropicalis</name>
    <dbReference type="NCBI Taxonomy" id="8364"/>
    <lineage>
        <taxon>Eukaryota</taxon>
        <taxon>Metazoa</taxon>
        <taxon>Chordata</taxon>
        <taxon>Craniata</taxon>
        <taxon>Vertebrata</taxon>
        <taxon>Euteleostomi</taxon>
        <taxon>Amphibia</taxon>
        <taxon>Batrachia</taxon>
        <taxon>Anura</taxon>
        <taxon>Pipoidea</taxon>
        <taxon>Pipidae</taxon>
        <taxon>Xenopodinae</taxon>
        <taxon>Xenopus</taxon>
        <taxon>Silurana</taxon>
    </lineage>
</organism>
<feature type="transmembrane region" description="Helical" evidence="10">
    <location>
        <begin position="308"/>
        <end position="328"/>
    </location>
</feature>
<feature type="transmembrane region" description="Helical" evidence="10">
    <location>
        <begin position="115"/>
        <end position="136"/>
    </location>
</feature>
<evidence type="ECO:0000256" key="5">
    <source>
        <dbReference type="ARBA" id="ARBA00022989"/>
    </source>
</evidence>
<dbReference type="InterPro" id="IPR003980">
    <property type="entry name" value="Histamine_H3_rcpt"/>
</dbReference>
<dbReference type="Pfam" id="PF00001">
    <property type="entry name" value="7tm_1"/>
    <property type="match status" value="1"/>
</dbReference>
<dbReference type="GO" id="GO:0005886">
    <property type="term" value="C:plasma membrane"/>
    <property type="evidence" value="ECO:0007669"/>
    <property type="project" value="UniProtKB-SubCell"/>
</dbReference>
<dbReference type="SUPFAM" id="SSF81321">
    <property type="entry name" value="Family A G protein-coupled receptor-like"/>
    <property type="match status" value="1"/>
</dbReference>
<keyword evidence="5 10" id="KW-1133">Transmembrane helix</keyword>
<evidence type="ECO:0000256" key="7">
    <source>
        <dbReference type="ARBA" id="ARBA00023136"/>
    </source>
</evidence>
<dbReference type="PRINTS" id="PR00237">
    <property type="entry name" value="GPCRRHODOPSN"/>
</dbReference>
<dbReference type="GO" id="GO:0004969">
    <property type="term" value="F:histamine receptor activity"/>
    <property type="evidence" value="ECO:0007669"/>
    <property type="project" value="InterPro"/>
</dbReference>